<proteinExistence type="predicted"/>
<reference evidence="1 2" key="1">
    <citation type="submission" date="2015-09" db="EMBL/GenBank/DDBJ databases">
        <title>Draft Genome Sequence of Bradyrhizobium manausense Strain BR 3351T, a Novel Symbiotic Nitrogen-Fixing Alphaproteobacterium Isolated from Brazilian Amazon Rain Forest.</title>
        <authorList>
            <person name="De Araujo J.L."/>
            <person name="Zilli J.E."/>
        </authorList>
    </citation>
    <scope>NUCLEOTIDE SEQUENCE [LARGE SCALE GENOMIC DNA]</scope>
    <source>
        <strain evidence="1 2">BR3351</strain>
    </source>
</reference>
<dbReference type="RefSeq" id="WP_057750773.1">
    <property type="nucleotide sequence ID" value="NZ_LJYG01000094.1"/>
</dbReference>
<organism evidence="1 2">
    <name type="scientific">Bradyrhizobium manausense</name>
    <dbReference type="NCBI Taxonomy" id="989370"/>
    <lineage>
        <taxon>Bacteria</taxon>
        <taxon>Pseudomonadati</taxon>
        <taxon>Pseudomonadota</taxon>
        <taxon>Alphaproteobacteria</taxon>
        <taxon>Hyphomicrobiales</taxon>
        <taxon>Nitrobacteraceae</taxon>
        <taxon>Bradyrhizobium</taxon>
    </lineage>
</organism>
<gene>
    <name evidence="1" type="ORF">AOQ71_21800</name>
</gene>
<dbReference type="Proteomes" id="UP000051936">
    <property type="component" value="Unassembled WGS sequence"/>
</dbReference>
<protein>
    <recommendedName>
        <fullName evidence="3">Alpha/beta hydrolase</fullName>
    </recommendedName>
</protein>
<dbReference type="OrthoDB" id="9797755at2"/>
<dbReference type="Pfam" id="PF05990">
    <property type="entry name" value="DUF900"/>
    <property type="match status" value="1"/>
</dbReference>
<dbReference type="PANTHER" id="PTHR36513:SF1">
    <property type="entry name" value="TRANSMEMBRANE PROTEIN"/>
    <property type="match status" value="1"/>
</dbReference>
<dbReference type="EMBL" id="LJYG01000094">
    <property type="protein sequence ID" value="KRQ08140.1"/>
    <property type="molecule type" value="Genomic_DNA"/>
</dbReference>
<dbReference type="PANTHER" id="PTHR36513">
    <property type="entry name" value="ABC TRANSMEMBRANE TYPE-1 DOMAIN-CONTAINING PROTEIN"/>
    <property type="match status" value="1"/>
</dbReference>
<sequence>MSDTLRLLLALLELGPRLKDLLADKWPPYADELQELAGRAGNGEDPARLRQSLDLLLVRLLAEAPATELVAHVMEDMAAPAPATETVTRRGRVSPLVVPDIVEPTTDEATGIVTIPVFYGTDRARGDDTPARYFGPARGTPSFGIAEVSVPTRGRDLGELTSPSWWHLEFSANPEKHVILKSVGALGRDAFVNTLKDSLAAADLHDVLIFVHGYNVTFEDAVRRAGQLAVDLKFAGRTLLYSWASAADTRKYTVDESTIDWSRDHFEAFLQLALGEIGAGKVHVIAHSMGNRAVINTLEGVTSWRLPADAAKLGQIVFAAPDIDRDRFVQLAAKFKGCAARVTLYASSRDVALLASKFVHGYPRAGEAGEALTIVDGVDTIDASLVDTSLVGLRHSYFGEKRSILNDMFSLIVQQLAPDQRFDLQAAGDAVRRYWSYRA</sequence>
<dbReference type="InterPro" id="IPR010297">
    <property type="entry name" value="DUF900_hydrolase"/>
</dbReference>
<dbReference type="STRING" id="989370.AOQ71_21800"/>
<comment type="caution">
    <text evidence="1">The sequence shown here is derived from an EMBL/GenBank/DDBJ whole genome shotgun (WGS) entry which is preliminary data.</text>
</comment>
<accession>A0A0R3DKM6</accession>
<evidence type="ECO:0000313" key="2">
    <source>
        <dbReference type="Proteomes" id="UP000051936"/>
    </source>
</evidence>
<dbReference type="Gene3D" id="3.40.50.1820">
    <property type="entry name" value="alpha/beta hydrolase"/>
    <property type="match status" value="1"/>
</dbReference>
<name>A0A0R3DKM6_9BRAD</name>
<dbReference type="InterPro" id="IPR029058">
    <property type="entry name" value="AB_hydrolase_fold"/>
</dbReference>
<keyword evidence="2" id="KW-1185">Reference proteome</keyword>
<dbReference type="SUPFAM" id="SSF53474">
    <property type="entry name" value="alpha/beta-Hydrolases"/>
    <property type="match status" value="1"/>
</dbReference>
<evidence type="ECO:0008006" key="3">
    <source>
        <dbReference type="Google" id="ProtNLM"/>
    </source>
</evidence>
<dbReference type="AlphaFoldDB" id="A0A0R3DKM6"/>
<evidence type="ECO:0000313" key="1">
    <source>
        <dbReference type="EMBL" id="KRQ08140.1"/>
    </source>
</evidence>